<dbReference type="InterPro" id="IPR011004">
    <property type="entry name" value="Trimer_LpxA-like_sf"/>
</dbReference>
<feature type="active site" description="Proton acceptor" evidence="1">
    <location>
        <position position="140"/>
    </location>
</feature>
<feature type="binding site" evidence="2">
    <location>
        <position position="170"/>
    </location>
    <ligand>
        <name>acetyl-CoA</name>
        <dbReference type="ChEBI" id="CHEBI:57288"/>
    </ligand>
</feature>
<evidence type="ECO:0000256" key="1">
    <source>
        <dbReference type="PIRSR" id="PIRSR620019-1"/>
    </source>
</evidence>
<proteinExistence type="predicted"/>
<name>A0A917CX29_9BACL</name>
<dbReference type="InterPro" id="IPR041561">
    <property type="entry name" value="PglD_N"/>
</dbReference>
<reference evidence="4" key="1">
    <citation type="journal article" date="2014" name="Int. J. Syst. Evol. Microbiol.">
        <title>Complete genome sequence of Corynebacterium casei LMG S-19264T (=DSM 44701T), isolated from a smear-ripened cheese.</title>
        <authorList>
            <consortium name="US DOE Joint Genome Institute (JGI-PGF)"/>
            <person name="Walter F."/>
            <person name="Albersmeier A."/>
            <person name="Kalinowski J."/>
            <person name="Ruckert C."/>
        </authorList>
    </citation>
    <scope>NUCLEOTIDE SEQUENCE</scope>
    <source>
        <strain evidence="4">CGMCC 1.12987</strain>
    </source>
</reference>
<comment type="caution">
    <text evidence="4">The sequence shown here is derived from an EMBL/GenBank/DDBJ whole genome shotgun (WGS) entry which is preliminary data.</text>
</comment>
<protein>
    <submittedName>
        <fullName evidence="4">Acetyltransferase EpsM</fullName>
    </submittedName>
</protein>
<feature type="site" description="Increases basicity of active site His" evidence="1">
    <location>
        <position position="141"/>
    </location>
</feature>
<keyword evidence="5" id="KW-1185">Reference proteome</keyword>
<evidence type="ECO:0000259" key="3">
    <source>
        <dbReference type="Pfam" id="PF17836"/>
    </source>
</evidence>
<dbReference type="CDD" id="cd03360">
    <property type="entry name" value="LbH_AT_putative"/>
    <property type="match status" value="1"/>
</dbReference>
<dbReference type="Gene3D" id="3.40.50.20">
    <property type="match status" value="1"/>
</dbReference>
<feature type="binding site" evidence="2">
    <location>
        <position position="149"/>
    </location>
    <ligand>
        <name>acetyl-CoA</name>
        <dbReference type="ChEBI" id="CHEBI:57288"/>
    </ligand>
</feature>
<feature type="domain" description="PglD N-terminal" evidence="3">
    <location>
        <begin position="6"/>
        <end position="82"/>
    </location>
</feature>
<organism evidence="4 5">
    <name type="scientific">Paenibacillus abyssi</name>
    <dbReference type="NCBI Taxonomy" id="1340531"/>
    <lineage>
        <taxon>Bacteria</taxon>
        <taxon>Bacillati</taxon>
        <taxon>Bacillota</taxon>
        <taxon>Bacilli</taxon>
        <taxon>Bacillales</taxon>
        <taxon>Paenibacillaceae</taxon>
        <taxon>Paenibacillus</taxon>
    </lineage>
</organism>
<dbReference type="PANTHER" id="PTHR43300">
    <property type="entry name" value="ACETYLTRANSFERASE"/>
    <property type="match status" value="1"/>
</dbReference>
<dbReference type="RefSeq" id="WP_188530413.1">
    <property type="nucleotide sequence ID" value="NZ_BMGR01000004.1"/>
</dbReference>
<dbReference type="NCBIfam" id="TIGR03570">
    <property type="entry name" value="NeuD_NnaD"/>
    <property type="match status" value="1"/>
</dbReference>
<reference evidence="4" key="2">
    <citation type="submission" date="2020-09" db="EMBL/GenBank/DDBJ databases">
        <authorList>
            <person name="Sun Q."/>
            <person name="Zhou Y."/>
        </authorList>
    </citation>
    <scope>NUCLEOTIDE SEQUENCE</scope>
    <source>
        <strain evidence="4">CGMCC 1.12987</strain>
    </source>
</reference>
<dbReference type="InterPro" id="IPR020019">
    <property type="entry name" value="AcTrfase_PglD-like"/>
</dbReference>
<dbReference type="Proteomes" id="UP000644756">
    <property type="component" value="Unassembled WGS sequence"/>
</dbReference>
<dbReference type="InterPro" id="IPR050179">
    <property type="entry name" value="Trans_hexapeptide_repeat"/>
</dbReference>
<dbReference type="Gene3D" id="2.160.10.10">
    <property type="entry name" value="Hexapeptide repeat proteins"/>
    <property type="match status" value="1"/>
</dbReference>
<evidence type="ECO:0000313" key="4">
    <source>
        <dbReference type="EMBL" id="GGF98513.1"/>
    </source>
</evidence>
<evidence type="ECO:0000256" key="2">
    <source>
        <dbReference type="PIRSR" id="PIRSR620019-2"/>
    </source>
</evidence>
<dbReference type="Pfam" id="PF17836">
    <property type="entry name" value="PglD_N"/>
    <property type="match status" value="1"/>
</dbReference>
<sequence>MSKTPLLIVGAGGHGRVVRDLLQTTKSYWLALVADDKLSHTELRDGVYYGPVALMRDLIANETDAAAAVIGIGDNRIRREMSIRLELPDKRYAALIHPEASVAKDAVIGHGAVVMAGAIVNTGAVIGPHAIVNSGAVVEHDCTVGAFAHISPRVALAGGVRVMEGAHVGIGACVIQGISIGRWSILGAGAAAIADVPDGVTAVGVPARVIKQQTMQQPHLTNQDIYPKFTENSEISLLRNI</sequence>
<gene>
    <name evidence="4" type="primary">epsM</name>
    <name evidence="4" type="ORF">GCM10010916_14700</name>
</gene>
<dbReference type="SUPFAM" id="SSF51161">
    <property type="entry name" value="Trimeric LpxA-like enzymes"/>
    <property type="match status" value="1"/>
</dbReference>
<feature type="binding site" evidence="2">
    <location>
        <position position="73"/>
    </location>
    <ligand>
        <name>substrate</name>
    </ligand>
</feature>
<dbReference type="AlphaFoldDB" id="A0A917CX29"/>
<evidence type="ECO:0000313" key="5">
    <source>
        <dbReference type="Proteomes" id="UP000644756"/>
    </source>
</evidence>
<dbReference type="PANTHER" id="PTHR43300:SF7">
    <property type="entry name" value="UDP-N-ACETYLBACILLOSAMINE N-ACETYLTRANSFERASE"/>
    <property type="match status" value="1"/>
</dbReference>
<accession>A0A917CX29</accession>
<dbReference type="EMBL" id="BMGR01000004">
    <property type="protein sequence ID" value="GGF98513.1"/>
    <property type="molecule type" value="Genomic_DNA"/>
</dbReference>